<keyword evidence="2" id="KW-1185">Reference proteome</keyword>
<dbReference type="EMBL" id="QYUJ01000030">
    <property type="protein sequence ID" value="RJF69060.1"/>
    <property type="molecule type" value="Genomic_DNA"/>
</dbReference>
<sequence>MQGSSVPALAFPTDFNDIFRESGREALAATIAELLGTAPTPEPDQRLPSLVAVHEEYGAYWVPGRGKDSPPVQLTNWVFQPESRLTYPDGRSVHLDIPADAWNSRAELLAEIGQFDLLILAASNAEVAKLRAYLLHQEQEANLPSIIGVETYGEHLVAGQRVAVYYDGVLAAAGELETPPVFYAGADGLSPDLHAAPPSSSPQEAQEAVRALQSSLSLINPQAALAIACKAAAAHLAHRTTHHWGNRNPMLTATGERESGKSSYAELWLRATTGRTARTVKAHDLRSDFQYDSWLSGQNDLIAILDEYHPDHHLRWRDEYHAARKAIESAFSSVAGRGLRWGQVKTIWSLRLKVALVLIAYNLRFQNFGPVNP</sequence>
<evidence type="ECO:0000313" key="1">
    <source>
        <dbReference type="EMBL" id="RJF69060.1"/>
    </source>
</evidence>
<dbReference type="Proteomes" id="UP000286287">
    <property type="component" value="Unassembled WGS sequence"/>
</dbReference>
<evidence type="ECO:0000313" key="2">
    <source>
        <dbReference type="Proteomes" id="UP000286287"/>
    </source>
</evidence>
<reference evidence="1 2" key="1">
    <citation type="submission" date="2018-09" db="EMBL/GenBank/DDBJ databases">
        <authorList>
            <person name="Zhu H."/>
        </authorList>
    </citation>
    <scope>NUCLEOTIDE SEQUENCE [LARGE SCALE GENOMIC DNA]</scope>
    <source>
        <strain evidence="1 2">K2S05-167</strain>
    </source>
</reference>
<dbReference type="AlphaFoldDB" id="A0A418V028"/>
<gene>
    <name evidence="1" type="ORF">D3875_22315</name>
</gene>
<name>A0A418V028_9DEIO</name>
<organism evidence="1 2">
    <name type="scientific">Deinococcus cavernae</name>
    <dbReference type="NCBI Taxonomy" id="2320857"/>
    <lineage>
        <taxon>Bacteria</taxon>
        <taxon>Thermotogati</taxon>
        <taxon>Deinococcota</taxon>
        <taxon>Deinococci</taxon>
        <taxon>Deinococcales</taxon>
        <taxon>Deinococcaceae</taxon>
        <taxon>Deinococcus</taxon>
    </lineage>
</organism>
<accession>A0A418V028</accession>
<protein>
    <submittedName>
        <fullName evidence="1">Uncharacterized protein</fullName>
    </submittedName>
</protein>
<comment type="caution">
    <text evidence="1">The sequence shown here is derived from an EMBL/GenBank/DDBJ whole genome shotgun (WGS) entry which is preliminary data.</text>
</comment>
<proteinExistence type="predicted"/>